<name>A0A518D6N4_9BACT</name>
<dbReference type="OrthoDB" id="291071at2"/>
<dbReference type="AlphaFoldDB" id="A0A518D6N4"/>
<gene>
    <name evidence="1" type="ORF">Pla175_04540</name>
</gene>
<dbReference type="RefSeq" id="WP_145280940.1">
    <property type="nucleotide sequence ID" value="NZ_CP036291.1"/>
</dbReference>
<dbReference type="Proteomes" id="UP000317429">
    <property type="component" value="Chromosome"/>
</dbReference>
<dbReference type="KEGG" id="pnd:Pla175_04540"/>
<protein>
    <submittedName>
        <fullName evidence="1">Uncharacterized protein</fullName>
    </submittedName>
</protein>
<proteinExistence type="predicted"/>
<keyword evidence="2" id="KW-1185">Reference proteome</keyword>
<evidence type="ECO:0000313" key="2">
    <source>
        <dbReference type="Proteomes" id="UP000317429"/>
    </source>
</evidence>
<sequence>MAITLEDFANFQAFAEAHISGGNAESIEQLARLWQEFGQDADDLASIRRGIADADAGRTVPVADAFDAARGAIGRDTP</sequence>
<accession>A0A518D6N4</accession>
<evidence type="ECO:0000313" key="1">
    <source>
        <dbReference type="EMBL" id="QDU87099.1"/>
    </source>
</evidence>
<organism evidence="1 2">
    <name type="scientific">Pirellulimonas nuda</name>
    <dbReference type="NCBI Taxonomy" id="2528009"/>
    <lineage>
        <taxon>Bacteria</taxon>
        <taxon>Pseudomonadati</taxon>
        <taxon>Planctomycetota</taxon>
        <taxon>Planctomycetia</taxon>
        <taxon>Pirellulales</taxon>
        <taxon>Lacipirellulaceae</taxon>
        <taxon>Pirellulimonas</taxon>
    </lineage>
</organism>
<reference evidence="1 2" key="1">
    <citation type="submission" date="2019-02" db="EMBL/GenBank/DDBJ databases">
        <title>Deep-cultivation of Planctomycetes and their phenomic and genomic characterization uncovers novel biology.</title>
        <authorList>
            <person name="Wiegand S."/>
            <person name="Jogler M."/>
            <person name="Boedeker C."/>
            <person name="Pinto D."/>
            <person name="Vollmers J."/>
            <person name="Rivas-Marin E."/>
            <person name="Kohn T."/>
            <person name="Peeters S.H."/>
            <person name="Heuer A."/>
            <person name="Rast P."/>
            <person name="Oberbeckmann S."/>
            <person name="Bunk B."/>
            <person name="Jeske O."/>
            <person name="Meyerdierks A."/>
            <person name="Storesund J.E."/>
            <person name="Kallscheuer N."/>
            <person name="Luecker S."/>
            <person name="Lage O.M."/>
            <person name="Pohl T."/>
            <person name="Merkel B.J."/>
            <person name="Hornburger P."/>
            <person name="Mueller R.-W."/>
            <person name="Bruemmer F."/>
            <person name="Labrenz M."/>
            <person name="Spormann A.M."/>
            <person name="Op den Camp H."/>
            <person name="Overmann J."/>
            <person name="Amann R."/>
            <person name="Jetten M.S.M."/>
            <person name="Mascher T."/>
            <person name="Medema M.H."/>
            <person name="Devos D.P."/>
            <person name="Kaster A.-K."/>
            <person name="Ovreas L."/>
            <person name="Rohde M."/>
            <person name="Galperin M.Y."/>
            <person name="Jogler C."/>
        </authorList>
    </citation>
    <scope>NUCLEOTIDE SEQUENCE [LARGE SCALE GENOMIC DNA]</scope>
    <source>
        <strain evidence="1 2">Pla175</strain>
    </source>
</reference>
<dbReference type="EMBL" id="CP036291">
    <property type="protein sequence ID" value="QDU87099.1"/>
    <property type="molecule type" value="Genomic_DNA"/>
</dbReference>